<dbReference type="OMA" id="AIPNIAH"/>
<evidence type="ECO:0000256" key="4">
    <source>
        <dbReference type="ARBA" id="ARBA00022884"/>
    </source>
</evidence>
<dbReference type="GO" id="GO:0016787">
    <property type="term" value="F:hydrolase activity"/>
    <property type="evidence" value="ECO:0007669"/>
    <property type="project" value="UniProtKB-KW"/>
</dbReference>
<dbReference type="GO" id="GO:0005524">
    <property type="term" value="F:ATP binding"/>
    <property type="evidence" value="ECO:0007669"/>
    <property type="project" value="UniProtKB-UniRule"/>
</dbReference>
<keyword evidence="9" id="KW-1185">Reference proteome</keyword>
<feature type="region of interest" description="Disordered" evidence="6">
    <location>
        <begin position="253"/>
        <end position="323"/>
    </location>
</feature>
<dbReference type="GO" id="GO:0003723">
    <property type="term" value="F:RNA binding"/>
    <property type="evidence" value="ECO:0007669"/>
    <property type="project" value="UniProtKB-UniRule"/>
</dbReference>
<evidence type="ECO:0000256" key="3">
    <source>
        <dbReference type="ARBA" id="ARBA00022840"/>
    </source>
</evidence>
<evidence type="ECO:0000259" key="7">
    <source>
        <dbReference type="PROSITE" id="PS51194"/>
    </source>
</evidence>
<evidence type="ECO:0000256" key="5">
    <source>
        <dbReference type="RuleBase" id="RU365068"/>
    </source>
</evidence>
<evidence type="ECO:0000256" key="1">
    <source>
        <dbReference type="ARBA" id="ARBA00022741"/>
    </source>
</evidence>
<dbReference type="PANTHER" id="PTHR24031">
    <property type="entry name" value="RNA HELICASE"/>
    <property type="match status" value="1"/>
</dbReference>
<dbReference type="Gene3D" id="3.40.50.300">
    <property type="entry name" value="P-loop containing nucleotide triphosphate hydrolases"/>
    <property type="match status" value="1"/>
</dbReference>
<dbReference type="eggNOG" id="KOG0344">
    <property type="taxonomic scope" value="Eukaryota"/>
</dbReference>
<keyword evidence="2 5" id="KW-0378">Hydrolase</keyword>
<comment type="similarity">
    <text evidence="5">Belongs to the DEAD box helicase family.</text>
</comment>
<comment type="catalytic activity">
    <reaction evidence="5">
        <text>ATP + H2O = ADP + phosphate + H(+)</text>
        <dbReference type="Rhea" id="RHEA:13065"/>
        <dbReference type="ChEBI" id="CHEBI:15377"/>
        <dbReference type="ChEBI" id="CHEBI:15378"/>
        <dbReference type="ChEBI" id="CHEBI:30616"/>
        <dbReference type="ChEBI" id="CHEBI:43474"/>
        <dbReference type="ChEBI" id="CHEBI:456216"/>
        <dbReference type="EC" id="3.6.4.13"/>
    </reaction>
</comment>
<keyword evidence="4 5" id="KW-0694">RNA-binding</keyword>
<evidence type="ECO:0000313" key="8">
    <source>
        <dbReference type="EMBL" id="EME46315.1"/>
    </source>
</evidence>
<evidence type="ECO:0000256" key="2">
    <source>
        <dbReference type="ARBA" id="ARBA00022801"/>
    </source>
</evidence>
<dbReference type="InterPro" id="IPR001650">
    <property type="entry name" value="Helicase_C-like"/>
</dbReference>
<sequence>MHVSLWSATMGSNIEELARSTINTRFERMSQECKPDVFAAPLVRLVVGLKDSAIPNVQHRLVYAASEQGKLMGLRQLLHPAAISKDVGSPLLPPFLVFTQTIERAVALHSELVYDIPAEAGGISRIAVLHSDLSDTARDNVMTGFRKGEIWILITTDLLSRGVDFRGVNGVVNYDIPTSSAAYVHRIGRTGRAGREGGVAVTLYSKEDIPYLRPIANLVATARKSKGTLDSNAAGGVQPWLLEALPTLSKKAKQDLKRRGVESRTTRGAQKDPEAARKSRISTKPGFLRKKDNNKQGAIVGSRKRQETVLSDASDGSEFGGFD</sequence>
<reference evidence="9" key="1">
    <citation type="journal article" date="2012" name="PLoS Genet.">
        <title>The genomes of the fungal plant pathogens Cladosporium fulvum and Dothistroma septosporum reveal adaptation to different hosts and lifestyles but also signatures of common ancestry.</title>
        <authorList>
            <person name="de Wit P.J.G.M."/>
            <person name="van der Burgt A."/>
            <person name="Oekmen B."/>
            <person name="Stergiopoulos I."/>
            <person name="Abd-Elsalam K.A."/>
            <person name="Aerts A.L."/>
            <person name="Bahkali A.H."/>
            <person name="Beenen H.G."/>
            <person name="Chettri P."/>
            <person name="Cox M.P."/>
            <person name="Datema E."/>
            <person name="de Vries R.P."/>
            <person name="Dhillon B."/>
            <person name="Ganley A.R."/>
            <person name="Griffiths S.A."/>
            <person name="Guo Y."/>
            <person name="Hamelin R.C."/>
            <person name="Henrissat B."/>
            <person name="Kabir M.S."/>
            <person name="Jashni M.K."/>
            <person name="Kema G."/>
            <person name="Klaubauf S."/>
            <person name="Lapidus A."/>
            <person name="Levasseur A."/>
            <person name="Lindquist E."/>
            <person name="Mehrabi R."/>
            <person name="Ohm R.A."/>
            <person name="Owen T.J."/>
            <person name="Salamov A."/>
            <person name="Schwelm A."/>
            <person name="Schijlen E."/>
            <person name="Sun H."/>
            <person name="van den Burg H.A."/>
            <person name="van Ham R.C.H.J."/>
            <person name="Zhang S."/>
            <person name="Goodwin S.B."/>
            <person name="Grigoriev I.V."/>
            <person name="Collemare J."/>
            <person name="Bradshaw R.E."/>
        </authorList>
    </citation>
    <scope>NUCLEOTIDE SEQUENCE [LARGE SCALE GENOMIC DNA]</scope>
    <source>
        <strain evidence="9">NZE10 / CBS 128990</strain>
    </source>
</reference>
<keyword evidence="1 5" id="KW-0547">Nucleotide-binding</keyword>
<accession>N1PVC9</accession>
<dbReference type="Proteomes" id="UP000016933">
    <property type="component" value="Unassembled WGS sequence"/>
</dbReference>
<dbReference type="HOGENOM" id="CLU_003041_7_0_1"/>
<dbReference type="InterPro" id="IPR027417">
    <property type="entry name" value="P-loop_NTPase"/>
</dbReference>
<comment type="function">
    <text evidence="5">RNA helicase.</text>
</comment>
<dbReference type="SMART" id="SM00490">
    <property type="entry name" value="HELICc"/>
    <property type="match status" value="1"/>
</dbReference>
<dbReference type="SUPFAM" id="SSF52540">
    <property type="entry name" value="P-loop containing nucleoside triphosphate hydrolases"/>
    <property type="match status" value="1"/>
</dbReference>
<name>N1PVC9_DOTSN</name>
<dbReference type="AlphaFoldDB" id="N1PVC9"/>
<protein>
    <recommendedName>
        <fullName evidence="5">ATP-dependent RNA helicase</fullName>
        <ecNumber evidence="5">3.6.4.13</ecNumber>
    </recommendedName>
</protein>
<dbReference type="Pfam" id="PF00271">
    <property type="entry name" value="Helicase_C"/>
    <property type="match status" value="1"/>
</dbReference>
<gene>
    <name evidence="8" type="ORF">DOTSEDRAFT_70342</name>
</gene>
<dbReference type="CDD" id="cd18787">
    <property type="entry name" value="SF2_C_DEAD"/>
    <property type="match status" value="1"/>
</dbReference>
<evidence type="ECO:0000313" key="9">
    <source>
        <dbReference type="Proteomes" id="UP000016933"/>
    </source>
</evidence>
<feature type="compositionally biased region" description="Basic and acidic residues" evidence="6">
    <location>
        <begin position="253"/>
        <end position="277"/>
    </location>
</feature>
<proteinExistence type="inferred from homology"/>
<reference evidence="8 9" key="2">
    <citation type="journal article" date="2012" name="PLoS Pathog.">
        <title>Diverse lifestyles and strategies of plant pathogenesis encoded in the genomes of eighteen Dothideomycetes fungi.</title>
        <authorList>
            <person name="Ohm R.A."/>
            <person name="Feau N."/>
            <person name="Henrissat B."/>
            <person name="Schoch C.L."/>
            <person name="Horwitz B.A."/>
            <person name="Barry K.W."/>
            <person name="Condon B.J."/>
            <person name="Copeland A.C."/>
            <person name="Dhillon B."/>
            <person name="Glaser F."/>
            <person name="Hesse C.N."/>
            <person name="Kosti I."/>
            <person name="LaButti K."/>
            <person name="Lindquist E.A."/>
            <person name="Lucas S."/>
            <person name="Salamov A.A."/>
            <person name="Bradshaw R.E."/>
            <person name="Ciuffetti L."/>
            <person name="Hamelin R.C."/>
            <person name="Kema G.H.J."/>
            <person name="Lawrence C."/>
            <person name="Scott J.A."/>
            <person name="Spatafora J.W."/>
            <person name="Turgeon B.G."/>
            <person name="de Wit P.J.G.M."/>
            <person name="Zhong S."/>
            <person name="Goodwin S.B."/>
            <person name="Grigoriev I.V."/>
        </authorList>
    </citation>
    <scope>NUCLEOTIDE SEQUENCE [LARGE SCALE GENOMIC DNA]</scope>
    <source>
        <strain evidence="9">NZE10 / CBS 128990</strain>
    </source>
</reference>
<dbReference type="GO" id="GO:0003724">
    <property type="term" value="F:RNA helicase activity"/>
    <property type="evidence" value="ECO:0007669"/>
    <property type="project" value="UniProtKB-EC"/>
</dbReference>
<comment type="domain">
    <text evidence="5">The Q motif is unique to and characteristic of the DEAD box family of RNA helicases and controls ATP binding and hydrolysis.</text>
</comment>
<dbReference type="EMBL" id="KB446537">
    <property type="protein sequence ID" value="EME46315.1"/>
    <property type="molecule type" value="Genomic_DNA"/>
</dbReference>
<feature type="domain" description="Helicase C-terminal" evidence="7">
    <location>
        <begin position="73"/>
        <end position="245"/>
    </location>
</feature>
<dbReference type="PROSITE" id="PS51194">
    <property type="entry name" value="HELICASE_CTER"/>
    <property type="match status" value="1"/>
</dbReference>
<dbReference type="OrthoDB" id="360161at2759"/>
<keyword evidence="3 5" id="KW-0067">ATP-binding</keyword>
<keyword evidence="5" id="KW-0347">Helicase</keyword>
<organism evidence="8 9">
    <name type="scientific">Dothistroma septosporum (strain NZE10 / CBS 128990)</name>
    <name type="common">Red band needle blight fungus</name>
    <name type="synonym">Mycosphaerella pini</name>
    <dbReference type="NCBI Taxonomy" id="675120"/>
    <lineage>
        <taxon>Eukaryota</taxon>
        <taxon>Fungi</taxon>
        <taxon>Dikarya</taxon>
        <taxon>Ascomycota</taxon>
        <taxon>Pezizomycotina</taxon>
        <taxon>Dothideomycetes</taxon>
        <taxon>Dothideomycetidae</taxon>
        <taxon>Mycosphaerellales</taxon>
        <taxon>Mycosphaerellaceae</taxon>
        <taxon>Dothistroma</taxon>
    </lineage>
</organism>
<evidence type="ECO:0000256" key="6">
    <source>
        <dbReference type="SAM" id="MobiDB-lite"/>
    </source>
</evidence>
<dbReference type="EC" id="3.6.4.13" evidence="5"/>
<dbReference type="STRING" id="675120.N1PVC9"/>